<feature type="compositionally biased region" description="Low complexity" evidence="5">
    <location>
        <begin position="191"/>
        <end position="206"/>
    </location>
</feature>
<dbReference type="InterPro" id="IPR014284">
    <property type="entry name" value="RNA_pol_sigma-70_dom"/>
</dbReference>
<dbReference type="Pfam" id="PF08281">
    <property type="entry name" value="Sigma70_r4_2"/>
    <property type="match status" value="1"/>
</dbReference>
<dbReference type="RefSeq" id="WP_351087613.1">
    <property type="nucleotide sequence ID" value="NZ_JBEOZG010000056.1"/>
</dbReference>
<organism evidence="7 8">
    <name type="scientific">Streptomyces bluensis</name>
    <dbReference type="NCBI Taxonomy" id="33897"/>
    <lineage>
        <taxon>Bacteria</taxon>
        <taxon>Bacillati</taxon>
        <taxon>Actinomycetota</taxon>
        <taxon>Actinomycetes</taxon>
        <taxon>Kitasatosporales</taxon>
        <taxon>Streptomycetaceae</taxon>
        <taxon>Streptomyces</taxon>
    </lineage>
</organism>
<accession>A0ABW6UPV7</accession>
<evidence type="ECO:0000313" key="7">
    <source>
        <dbReference type="EMBL" id="MFF4524195.1"/>
    </source>
</evidence>
<dbReference type="EMBL" id="JBIAWJ010000012">
    <property type="protein sequence ID" value="MFF4524195.1"/>
    <property type="molecule type" value="Genomic_DNA"/>
</dbReference>
<dbReference type="Proteomes" id="UP001602058">
    <property type="component" value="Unassembled WGS sequence"/>
</dbReference>
<evidence type="ECO:0000259" key="6">
    <source>
        <dbReference type="SMART" id="SM00421"/>
    </source>
</evidence>
<protein>
    <submittedName>
        <fullName evidence="7">RNA polymerase sigma factor</fullName>
    </submittedName>
</protein>
<dbReference type="Pfam" id="PF04542">
    <property type="entry name" value="Sigma70_r2"/>
    <property type="match status" value="1"/>
</dbReference>
<dbReference type="InterPro" id="IPR039425">
    <property type="entry name" value="RNA_pol_sigma-70-like"/>
</dbReference>
<dbReference type="InterPro" id="IPR013249">
    <property type="entry name" value="RNA_pol_sigma70_r4_t2"/>
</dbReference>
<sequence length="213" mass="23465">MNPSLRARVRAGDPDAFAELFDQCAPAVHRLAARGTGDWGQAEDIVSLTFLEAWRLRQRVHPDGDALLPWLLGICVNVLRNQSRALRRHRNALARVALHETVPDFADEVVGRIADVEQLTAARSALDRLRRHEREVVMLCVWSGLDSAAAAEALGVSSGTVRSRLSRARTRLRAQTESELVRARRTTRYEGAAGQTQGAGRGAAARTTEETNR</sequence>
<evidence type="ECO:0000256" key="2">
    <source>
        <dbReference type="ARBA" id="ARBA00023015"/>
    </source>
</evidence>
<dbReference type="InterPro" id="IPR013324">
    <property type="entry name" value="RNA_pol_sigma_r3/r4-like"/>
</dbReference>
<evidence type="ECO:0000256" key="1">
    <source>
        <dbReference type="ARBA" id="ARBA00010641"/>
    </source>
</evidence>
<dbReference type="NCBIfam" id="TIGR02937">
    <property type="entry name" value="sigma70-ECF"/>
    <property type="match status" value="1"/>
</dbReference>
<keyword evidence="3" id="KW-0731">Sigma factor</keyword>
<proteinExistence type="inferred from homology"/>
<feature type="domain" description="HTH luxR-type" evidence="6">
    <location>
        <begin position="126"/>
        <end position="184"/>
    </location>
</feature>
<name>A0ABW6UPV7_9ACTN</name>
<evidence type="ECO:0000313" key="8">
    <source>
        <dbReference type="Proteomes" id="UP001602058"/>
    </source>
</evidence>
<dbReference type="PANTHER" id="PTHR43133">
    <property type="entry name" value="RNA POLYMERASE ECF-TYPE SIGMA FACTO"/>
    <property type="match status" value="1"/>
</dbReference>
<dbReference type="InterPro" id="IPR036388">
    <property type="entry name" value="WH-like_DNA-bd_sf"/>
</dbReference>
<keyword evidence="8" id="KW-1185">Reference proteome</keyword>
<comment type="caution">
    <text evidence="7">The sequence shown here is derived from an EMBL/GenBank/DDBJ whole genome shotgun (WGS) entry which is preliminary data.</text>
</comment>
<dbReference type="SUPFAM" id="SSF88946">
    <property type="entry name" value="Sigma2 domain of RNA polymerase sigma factors"/>
    <property type="match status" value="1"/>
</dbReference>
<comment type="similarity">
    <text evidence="1">Belongs to the sigma-70 factor family. ECF subfamily.</text>
</comment>
<dbReference type="SUPFAM" id="SSF88659">
    <property type="entry name" value="Sigma3 and sigma4 domains of RNA polymerase sigma factors"/>
    <property type="match status" value="1"/>
</dbReference>
<evidence type="ECO:0000256" key="4">
    <source>
        <dbReference type="ARBA" id="ARBA00023163"/>
    </source>
</evidence>
<dbReference type="InterPro" id="IPR013325">
    <property type="entry name" value="RNA_pol_sigma_r2"/>
</dbReference>
<dbReference type="CDD" id="cd06171">
    <property type="entry name" value="Sigma70_r4"/>
    <property type="match status" value="1"/>
</dbReference>
<dbReference type="InterPro" id="IPR000792">
    <property type="entry name" value="Tscrpt_reg_LuxR_C"/>
</dbReference>
<dbReference type="SMART" id="SM00421">
    <property type="entry name" value="HTH_LUXR"/>
    <property type="match status" value="1"/>
</dbReference>
<feature type="region of interest" description="Disordered" evidence="5">
    <location>
        <begin position="176"/>
        <end position="213"/>
    </location>
</feature>
<gene>
    <name evidence="7" type="ORF">ACFY1D_22670</name>
</gene>
<keyword evidence="4" id="KW-0804">Transcription</keyword>
<reference evidence="7 8" key="1">
    <citation type="submission" date="2024-10" db="EMBL/GenBank/DDBJ databases">
        <title>The Natural Products Discovery Center: Release of the First 8490 Sequenced Strains for Exploring Actinobacteria Biosynthetic Diversity.</title>
        <authorList>
            <person name="Kalkreuter E."/>
            <person name="Kautsar S.A."/>
            <person name="Yang D."/>
            <person name="Bader C.D."/>
            <person name="Teijaro C.N."/>
            <person name="Fluegel L."/>
            <person name="Davis C.M."/>
            <person name="Simpson J.R."/>
            <person name="Lauterbach L."/>
            <person name="Steele A.D."/>
            <person name="Gui C."/>
            <person name="Meng S."/>
            <person name="Li G."/>
            <person name="Viehrig K."/>
            <person name="Ye F."/>
            <person name="Su P."/>
            <person name="Kiefer A.F."/>
            <person name="Nichols A."/>
            <person name="Cepeda A.J."/>
            <person name="Yan W."/>
            <person name="Fan B."/>
            <person name="Jiang Y."/>
            <person name="Adhikari A."/>
            <person name="Zheng C.-J."/>
            <person name="Schuster L."/>
            <person name="Cowan T.M."/>
            <person name="Smanski M.J."/>
            <person name="Chevrette M.G."/>
            <person name="De Carvalho L.P.S."/>
            <person name="Shen B."/>
        </authorList>
    </citation>
    <scope>NUCLEOTIDE SEQUENCE [LARGE SCALE GENOMIC DNA]</scope>
    <source>
        <strain evidence="7 8">NPDC001390</strain>
    </source>
</reference>
<dbReference type="InterPro" id="IPR007627">
    <property type="entry name" value="RNA_pol_sigma70_r2"/>
</dbReference>
<dbReference type="PANTHER" id="PTHR43133:SF25">
    <property type="entry name" value="RNA POLYMERASE SIGMA FACTOR RFAY-RELATED"/>
    <property type="match status" value="1"/>
</dbReference>
<dbReference type="Gene3D" id="1.10.1740.10">
    <property type="match status" value="1"/>
</dbReference>
<keyword evidence="2" id="KW-0805">Transcription regulation</keyword>
<evidence type="ECO:0000256" key="5">
    <source>
        <dbReference type="SAM" id="MobiDB-lite"/>
    </source>
</evidence>
<dbReference type="Gene3D" id="1.10.10.10">
    <property type="entry name" value="Winged helix-like DNA-binding domain superfamily/Winged helix DNA-binding domain"/>
    <property type="match status" value="1"/>
</dbReference>
<evidence type="ECO:0000256" key="3">
    <source>
        <dbReference type="ARBA" id="ARBA00023082"/>
    </source>
</evidence>